<dbReference type="InterPro" id="IPR012505">
    <property type="entry name" value="YbbR"/>
</dbReference>
<organism evidence="2 3">
    <name type="scientific">Fusibacter tunisiensis</name>
    <dbReference type="NCBI Taxonomy" id="1008308"/>
    <lineage>
        <taxon>Bacteria</taxon>
        <taxon>Bacillati</taxon>
        <taxon>Bacillota</taxon>
        <taxon>Clostridia</taxon>
        <taxon>Eubacteriales</taxon>
        <taxon>Eubacteriales Family XII. Incertae Sedis</taxon>
        <taxon>Fusibacter</taxon>
    </lineage>
</organism>
<feature type="transmembrane region" description="Helical" evidence="1">
    <location>
        <begin position="39"/>
        <end position="57"/>
    </location>
</feature>
<dbReference type="Gene3D" id="2.170.120.30">
    <property type="match status" value="2"/>
</dbReference>
<dbReference type="Gene3D" id="2.170.120.40">
    <property type="entry name" value="YbbR-like domain"/>
    <property type="match status" value="2"/>
</dbReference>
<reference evidence="2 3" key="1">
    <citation type="submission" date="2021-01" db="EMBL/GenBank/DDBJ databases">
        <title>Genomic Encyclopedia of Type Strains, Phase IV (KMG-IV): sequencing the most valuable type-strain genomes for metagenomic binning, comparative biology and taxonomic classification.</title>
        <authorList>
            <person name="Goeker M."/>
        </authorList>
    </citation>
    <scope>NUCLEOTIDE SEQUENCE [LARGE SCALE GENOMIC DNA]</scope>
    <source>
        <strain evidence="2 3">DSM 24436</strain>
    </source>
</reference>
<accession>A0ABS2MU72</accession>
<protein>
    <submittedName>
        <fullName evidence="2">YbbR domain-containing protein</fullName>
    </submittedName>
</protein>
<comment type="caution">
    <text evidence="2">The sequence shown here is derived from an EMBL/GenBank/DDBJ whole genome shotgun (WGS) entry which is preliminary data.</text>
</comment>
<sequence length="442" mass="49904">MPKRNKGYFDTLLHSIRSFFIWIWEKPLELMKIRWTQNTGKKILSIILAFLFWLFVIDQVDPEITKVIENVPVQLINIQELDQNNLKIMNQYDYFVNVEVIGRRNSVLGMSASGISLWADMRTVRAGNNSIYINRTINAEDVSIKSVFPNDLSINTERIVSIPKPIKIEITDQFADTFYQERLETSPSDIKVTGPESFVASVAYLGASIGVGNLEADLSREVVVTPYDEDGNLVTGVNLESSYANVFLKLGQLKEVPIEVDVTGEPSEGYEIVSIRTIPETISVSGHVDTIKSLVEVNADSVILSGDETETLIIEKDLVFPNDILPQSHIGPIQVEVIIEEIQTKEFTFDTKEMPVIVGLNFDYSYEILEADAPIIVRVEDIKSIIESLEKDDLQLDLNLSNVDKVGIYRLKINLTSQKQIKKYVIEPANIEVEITEKESKD</sequence>
<evidence type="ECO:0000256" key="1">
    <source>
        <dbReference type="SAM" id="Phobius"/>
    </source>
</evidence>
<evidence type="ECO:0000313" key="2">
    <source>
        <dbReference type="EMBL" id="MBM7562817.1"/>
    </source>
</evidence>
<dbReference type="PANTHER" id="PTHR37804:SF1">
    <property type="entry name" value="CDAA REGULATORY PROTEIN CDAR"/>
    <property type="match status" value="1"/>
</dbReference>
<dbReference type="PANTHER" id="PTHR37804">
    <property type="entry name" value="CDAA REGULATORY PROTEIN CDAR"/>
    <property type="match status" value="1"/>
</dbReference>
<dbReference type="EMBL" id="JAFBDT010000031">
    <property type="protein sequence ID" value="MBM7562817.1"/>
    <property type="molecule type" value="Genomic_DNA"/>
</dbReference>
<dbReference type="Pfam" id="PF07949">
    <property type="entry name" value="YbbR"/>
    <property type="match status" value="2"/>
</dbReference>
<name>A0ABS2MU72_9FIRM</name>
<dbReference type="Proteomes" id="UP000767854">
    <property type="component" value="Unassembled WGS sequence"/>
</dbReference>
<evidence type="ECO:0000313" key="3">
    <source>
        <dbReference type="Proteomes" id="UP000767854"/>
    </source>
</evidence>
<keyword evidence="3" id="KW-1185">Reference proteome</keyword>
<keyword evidence="1" id="KW-0472">Membrane</keyword>
<proteinExistence type="predicted"/>
<dbReference type="RefSeq" id="WP_204665243.1">
    <property type="nucleotide sequence ID" value="NZ_JAFBDT010000031.1"/>
</dbReference>
<gene>
    <name evidence="2" type="ORF">JOC49_002378</name>
</gene>
<dbReference type="InterPro" id="IPR053154">
    <property type="entry name" value="c-di-AMP_regulator"/>
</dbReference>
<keyword evidence="1" id="KW-0812">Transmembrane</keyword>
<keyword evidence="1" id="KW-1133">Transmembrane helix</keyword>